<evidence type="ECO:0008006" key="4">
    <source>
        <dbReference type="Google" id="ProtNLM"/>
    </source>
</evidence>
<keyword evidence="1" id="KW-0472">Membrane</keyword>
<keyword evidence="1" id="KW-1133">Transmembrane helix</keyword>
<organism evidence="2 3">
    <name type="scientific">Marispirochaeta aestuarii</name>
    <dbReference type="NCBI Taxonomy" id="1963862"/>
    <lineage>
        <taxon>Bacteria</taxon>
        <taxon>Pseudomonadati</taxon>
        <taxon>Spirochaetota</taxon>
        <taxon>Spirochaetia</taxon>
        <taxon>Spirochaetales</taxon>
        <taxon>Spirochaetaceae</taxon>
        <taxon>Marispirochaeta</taxon>
    </lineage>
</organism>
<name>A0A1Y1RSV4_9SPIO</name>
<comment type="caution">
    <text evidence="2">The sequence shown here is derived from an EMBL/GenBank/DDBJ whole genome shotgun (WGS) entry which is preliminary data.</text>
</comment>
<reference evidence="2 3" key="1">
    <citation type="submission" date="2017-03" db="EMBL/GenBank/DDBJ databases">
        <title>Draft Genome sequence of Marispirochaeta sp. strain JC444.</title>
        <authorList>
            <person name="Shivani Y."/>
            <person name="Subhash Y."/>
            <person name="Sasikala C."/>
            <person name="Ramana C."/>
        </authorList>
    </citation>
    <scope>NUCLEOTIDE SEQUENCE [LARGE SCALE GENOMIC DNA]</scope>
    <source>
        <strain evidence="2 3">JC444</strain>
    </source>
</reference>
<protein>
    <recommendedName>
        <fullName evidence="4">DUF3592 domain-containing protein</fullName>
    </recommendedName>
</protein>
<keyword evidence="1" id="KW-0812">Transmembrane</keyword>
<evidence type="ECO:0000256" key="1">
    <source>
        <dbReference type="SAM" id="Phobius"/>
    </source>
</evidence>
<dbReference type="Proteomes" id="UP000192343">
    <property type="component" value="Unassembled WGS sequence"/>
</dbReference>
<dbReference type="STRING" id="1963862.B4O97_18795"/>
<evidence type="ECO:0000313" key="2">
    <source>
        <dbReference type="EMBL" id="ORC29879.1"/>
    </source>
</evidence>
<gene>
    <name evidence="2" type="ORF">B4O97_18795</name>
</gene>
<dbReference type="EMBL" id="MWQY01000039">
    <property type="protein sequence ID" value="ORC29879.1"/>
    <property type="molecule type" value="Genomic_DNA"/>
</dbReference>
<dbReference type="AlphaFoldDB" id="A0A1Y1RSV4"/>
<sequence>MGDYLSIIMALILLTVFGVPLIFFCKYLILKNRMKWFLKNGIIIDAKIVKIENEPFLRYPTNSSHMYNTTVHRLIAIAEIGKIKYRFRSERLTKNEHHFKLGDHVPVLIKPDNPLKYFFDPLINITREQ</sequence>
<accession>A0A1Y1RSV4</accession>
<proteinExistence type="predicted"/>
<dbReference type="RefSeq" id="WP_083053063.1">
    <property type="nucleotide sequence ID" value="NZ_MWQY01000039.1"/>
</dbReference>
<evidence type="ECO:0000313" key="3">
    <source>
        <dbReference type="Proteomes" id="UP000192343"/>
    </source>
</evidence>
<keyword evidence="3" id="KW-1185">Reference proteome</keyword>
<feature type="transmembrane region" description="Helical" evidence="1">
    <location>
        <begin position="6"/>
        <end position="29"/>
    </location>
</feature>